<dbReference type="OrthoDB" id="4448936at2759"/>
<keyword evidence="3" id="KW-1185">Reference proteome</keyword>
<dbReference type="Proteomes" id="UP000250266">
    <property type="component" value="Unassembled WGS sequence"/>
</dbReference>
<sequence length="500" mass="55332">MDDPQTPPYRARSPRRTLFDSPFSDYHTDSSFTPPPSPSPAQKAFLNRLGAIGQRILRKDLGAQKVGWLAERLDAVEEVLAAPESQSKPAELEDSGLFMDGDGEDEELDGILVNRDGLGVGADVNDVFGSEEKSSVKDENEEVFISGDIPQNGEHDILWEEGTTLGETDAGEEGEGAPIAAEVENGRAAHSIAKVNKRSHSATDDVVAQIAEATAVLKLRFEEVKHLNHLMLEKLDAANDENLALRNANDKLTLDLHLDYSELLFLKIQLQTIENHAVPFDDQDPDFSFVNAIDRLELDWRDVEKRFSSRMEAHKGIKPADQFHQTFPEELRMMLRQLGPNRSDTQTPNPPLGQLNPSHILDVLSPFPSRPSSRNQLRLERETKMPAAAASVQPHHEPTTATEQPIITAEEPIKTVGDPTMTSEDQTTTAEDPTIALEEPTMVADELTIAVEDSTTTAEKQEMIAEEPVIVSTGSNFWNDLANAVGIIDYFDLFNEEEED</sequence>
<name>A0A8E2EKN8_9PEZI</name>
<feature type="region of interest" description="Disordered" evidence="1">
    <location>
        <begin position="1"/>
        <end position="43"/>
    </location>
</feature>
<evidence type="ECO:0000256" key="1">
    <source>
        <dbReference type="SAM" id="MobiDB-lite"/>
    </source>
</evidence>
<evidence type="ECO:0000313" key="2">
    <source>
        <dbReference type="EMBL" id="OCK85704.1"/>
    </source>
</evidence>
<gene>
    <name evidence="2" type="ORF">K432DRAFT_439030</name>
</gene>
<accession>A0A8E2EKN8</accession>
<organism evidence="2 3">
    <name type="scientific">Lepidopterella palustris CBS 459.81</name>
    <dbReference type="NCBI Taxonomy" id="1314670"/>
    <lineage>
        <taxon>Eukaryota</taxon>
        <taxon>Fungi</taxon>
        <taxon>Dikarya</taxon>
        <taxon>Ascomycota</taxon>
        <taxon>Pezizomycotina</taxon>
        <taxon>Dothideomycetes</taxon>
        <taxon>Pleosporomycetidae</taxon>
        <taxon>Mytilinidiales</taxon>
        <taxon>Argynnaceae</taxon>
        <taxon>Lepidopterella</taxon>
    </lineage>
</organism>
<proteinExistence type="predicted"/>
<reference evidence="2 3" key="1">
    <citation type="journal article" date="2016" name="Nat. Commun.">
        <title>Ectomycorrhizal ecology is imprinted in the genome of the dominant symbiotic fungus Cenococcum geophilum.</title>
        <authorList>
            <consortium name="DOE Joint Genome Institute"/>
            <person name="Peter M."/>
            <person name="Kohler A."/>
            <person name="Ohm R.A."/>
            <person name="Kuo A."/>
            <person name="Krutzmann J."/>
            <person name="Morin E."/>
            <person name="Arend M."/>
            <person name="Barry K.W."/>
            <person name="Binder M."/>
            <person name="Choi C."/>
            <person name="Clum A."/>
            <person name="Copeland A."/>
            <person name="Grisel N."/>
            <person name="Haridas S."/>
            <person name="Kipfer T."/>
            <person name="LaButti K."/>
            <person name="Lindquist E."/>
            <person name="Lipzen A."/>
            <person name="Maire R."/>
            <person name="Meier B."/>
            <person name="Mihaltcheva S."/>
            <person name="Molinier V."/>
            <person name="Murat C."/>
            <person name="Poggeler S."/>
            <person name="Quandt C.A."/>
            <person name="Sperisen C."/>
            <person name="Tritt A."/>
            <person name="Tisserant E."/>
            <person name="Crous P.W."/>
            <person name="Henrissat B."/>
            <person name="Nehls U."/>
            <person name="Egli S."/>
            <person name="Spatafora J.W."/>
            <person name="Grigoriev I.V."/>
            <person name="Martin F.M."/>
        </authorList>
    </citation>
    <scope>NUCLEOTIDE SEQUENCE [LARGE SCALE GENOMIC DNA]</scope>
    <source>
        <strain evidence="2 3">CBS 459.81</strain>
    </source>
</reference>
<protein>
    <submittedName>
        <fullName evidence="2">Uncharacterized protein</fullName>
    </submittedName>
</protein>
<dbReference type="EMBL" id="KV744814">
    <property type="protein sequence ID" value="OCK85704.1"/>
    <property type="molecule type" value="Genomic_DNA"/>
</dbReference>
<evidence type="ECO:0000313" key="3">
    <source>
        <dbReference type="Proteomes" id="UP000250266"/>
    </source>
</evidence>
<dbReference type="AlphaFoldDB" id="A0A8E2EKN8"/>